<evidence type="ECO:0000256" key="10">
    <source>
        <dbReference type="ARBA" id="ARBA00023242"/>
    </source>
</evidence>
<reference evidence="12" key="1">
    <citation type="journal article" date="2023" name="Mol. Phylogenet. Evol.">
        <title>Genome-scale phylogeny and comparative genomics of the fungal order Sordariales.</title>
        <authorList>
            <person name="Hensen N."/>
            <person name="Bonometti L."/>
            <person name="Westerberg I."/>
            <person name="Brannstrom I.O."/>
            <person name="Guillou S."/>
            <person name="Cros-Aarteil S."/>
            <person name="Calhoun S."/>
            <person name="Haridas S."/>
            <person name="Kuo A."/>
            <person name="Mondo S."/>
            <person name="Pangilinan J."/>
            <person name="Riley R."/>
            <person name="LaButti K."/>
            <person name="Andreopoulos B."/>
            <person name="Lipzen A."/>
            <person name="Chen C."/>
            <person name="Yan M."/>
            <person name="Daum C."/>
            <person name="Ng V."/>
            <person name="Clum A."/>
            <person name="Steindorff A."/>
            <person name="Ohm R.A."/>
            <person name="Martin F."/>
            <person name="Silar P."/>
            <person name="Natvig D.O."/>
            <person name="Lalanne C."/>
            <person name="Gautier V."/>
            <person name="Ament-Velasquez S.L."/>
            <person name="Kruys A."/>
            <person name="Hutchinson M.I."/>
            <person name="Powell A.J."/>
            <person name="Barry K."/>
            <person name="Miller A.N."/>
            <person name="Grigoriev I.V."/>
            <person name="Debuchy R."/>
            <person name="Gladieux P."/>
            <person name="Hiltunen Thoren M."/>
            <person name="Johannesson H."/>
        </authorList>
    </citation>
    <scope>NUCLEOTIDE SEQUENCE</scope>
    <source>
        <strain evidence="12">PSN293</strain>
    </source>
</reference>
<keyword evidence="8" id="KW-0460">Magnesium</keyword>
<dbReference type="SUPFAM" id="SSF56219">
    <property type="entry name" value="DNase I-like"/>
    <property type="match status" value="1"/>
</dbReference>
<keyword evidence="4" id="KW-0540">Nuclease</keyword>
<dbReference type="PANTHER" id="PTHR15822">
    <property type="entry name" value="TRAF AND TNF RECEPTOR-ASSOCIATED PROTEIN"/>
    <property type="match status" value="1"/>
</dbReference>
<gene>
    <name evidence="12" type="ORF">QBC37DRAFT_41483</name>
</gene>
<evidence type="ECO:0000256" key="7">
    <source>
        <dbReference type="ARBA" id="ARBA00022801"/>
    </source>
</evidence>
<feature type="region of interest" description="Disordered" evidence="11">
    <location>
        <begin position="466"/>
        <end position="487"/>
    </location>
</feature>
<dbReference type="GO" id="GO:0005634">
    <property type="term" value="C:nucleus"/>
    <property type="evidence" value="ECO:0007669"/>
    <property type="project" value="UniProtKB-SubCell"/>
</dbReference>
<evidence type="ECO:0008006" key="14">
    <source>
        <dbReference type="Google" id="ProtNLM"/>
    </source>
</evidence>
<dbReference type="Proteomes" id="UP001301769">
    <property type="component" value="Unassembled WGS sequence"/>
</dbReference>
<proteinExistence type="predicted"/>
<evidence type="ECO:0000256" key="2">
    <source>
        <dbReference type="ARBA" id="ARBA00001946"/>
    </source>
</evidence>
<organism evidence="12 13">
    <name type="scientific">Rhypophila decipiens</name>
    <dbReference type="NCBI Taxonomy" id="261697"/>
    <lineage>
        <taxon>Eukaryota</taxon>
        <taxon>Fungi</taxon>
        <taxon>Dikarya</taxon>
        <taxon>Ascomycota</taxon>
        <taxon>Pezizomycotina</taxon>
        <taxon>Sordariomycetes</taxon>
        <taxon>Sordariomycetidae</taxon>
        <taxon>Sordariales</taxon>
        <taxon>Naviculisporaceae</taxon>
        <taxon>Rhypophila</taxon>
    </lineage>
</organism>
<dbReference type="GO" id="GO:0005737">
    <property type="term" value="C:cytoplasm"/>
    <property type="evidence" value="ECO:0007669"/>
    <property type="project" value="TreeGrafter"/>
</dbReference>
<keyword evidence="7" id="KW-0378">Hydrolase</keyword>
<evidence type="ECO:0000256" key="1">
    <source>
        <dbReference type="ARBA" id="ARBA00001936"/>
    </source>
</evidence>
<dbReference type="GO" id="GO:0006302">
    <property type="term" value="P:double-strand break repair"/>
    <property type="evidence" value="ECO:0007669"/>
    <property type="project" value="TreeGrafter"/>
</dbReference>
<accession>A0AAN6Y039</accession>
<comment type="caution">
    <text evidence="12">The sequence shown here is derived from an EMBL/GenBank/DDBJ whole genome shotgun (WGS) entry which is preliminary data.</text>
</comment>
<protein>
    <recommendedName>
        <fullName evidence="14">Endonuclease/exonuclease/phosphatase domain-containing protein</fullName>
    </recommendedName>
</protein>
<dbReference type="Gene3D" id="3.60.10.10">
    <property type="entry name" value="Endonuclease/exonuclease/phosphatase"/>
    <property type="match status" value="1"/>
</dbReference>
<dbReference type="GO" id="GO:0046872">
    <property type="term" value="F:metal ion binding"/>
    <property type="evidence" value="ECO:0007669"/>
    <property type="project" value="UniProtKB-KW"/>
</dbReference>
<comment type="subcellular location">
    <subcellularLocation>
        <location evidence="3">Nucleus</location>
    </subcellularLocation>
</comment>
<evidence type="ECO:0000313" key="13">
    <source>
        <dbReference type="Proteomes" id="UP001301769"/>
    </source>
</evidence>
<keyword evidence="10" id="KW-0539">Nucleus</keyword>
<name>A0AAN6Y039_9PEZI</name>
<evidence type="ECO:0000256" key="4">
    <source>
        <dbReference type="ARBA" id="ARBA00022722"/>
    </source>
</evidence>
<keyword evidence="5" id="KW-0479">Metal-binding</keyword>
<evidence type="ECO:0000256" key="8">
    <source>
        <dbReference type="ARBA" id="ARBA00022842"/>
    </source>
</evidence>
<evidence type="ECO:0000313" key="12">
    <source>
        <dbReference type="EMBL" id="KAK4210108.1"/>
    </source>
</evidence>
<feature type="compositionally biased region" description="Basic and acidic residues" evidence="11">
    <location>
        <begin position="473"/>
        <end position="487"/>
    </location>
</feature>
<keyword evidence="6" id="KW-0227">DNA damage</keyword>
<dbReference type="AlphaFoldDB" id="A0AAN6Y039"/>
<dbReference type="GO" id="GO:0070260">
    <property type="term" value="F:5'-tyrosyl-DNA phosphodiesterase activity"/>
    <property type="evidence" value="ECO:0007669"/>
    <property type="project" value="TreeGrafter"/>
</dbReference>
<evidence type="ECO:0000256" key="3">
    <source>
        <dbReference type="ARBA" id="ARBA00004123"/>
    </source>
</evidence>
<dbReference type="PANTHER" id="PTHR15822:SF4">
    <property type="entry name" value="TYROSYL-DNA PHOSPHODIESTERASE 2"/>
    <property type="match status" value="1"/>
</dbReference>
<evidence type="ECO:0000256" key="9">
    <source>
        <dbReference type="ARBA" id="ARBA00023204"/>
    </source>
</evidence>
<dbReference type="EMBL" id="MU858184">
    <property type="protein sequence ID" value="KAK4210108.1"/>
    <property type="molecule type" value="Genomic_DNA"/>
</dbReference>
<evidence type="ECO:0000256" key="5">
    <source>
        <dbReference type="ARBA" id="ARBA00022723"/>
    </source>
</evidence>
<keyword evidence="9" id="KW-0234">DNA repair</keyword>
<evidence type="ECO:0000256" key="6">
    <source>
        <dbReference type="ARBA" id="ARBA00022763"/>
    </source>
</evidence>
<dbReference type="GO" id="GO:0004518">
    <property type="term" value="F:nuclease activity"/>
    <property type="evidence" value="ECO:0007669"/>
    <property type="project" value="UniProtKB-KW"/>
</dbReference>
<reference evidence="12" key="2">
    <citation type="submission" date="2023-05" db="EMBL/GenBank/DDBJ databases">
        <authorList>
            <consortium name="Lawrence Berkeley National Laboratory"/>
            <person name="Steindorff A."/>
            <person name="Hensen N."/>
            <person name="Bonometti L."/>
            <person name="Westerberg I."/>
            <person name="Brannstrom I.O."/>
            <person name="Guillou S."/>
            <person name="Cros-Aarteil S."/>
            <person name="Calhoun S."/>
            <person name="Haridas S."/>
            <person name="Kuo A."/>
            <person name="Mondo S."/>
            <person name="Pangilinan J."/>
            <person name="Riley R."/>
            <person name="Labutti K."/>
            <person name="Andreopoulos B."/>
            <person name="Lipzen A."/>
            <person name="Chen C."/>
            <person name="Yanf M."/>
            <person name="Daum C."/>
            <person name="Ng V."/>
            <person name="Clum A."/>
            <person name="Ohm R."/>
            <person name="Martin F."/>
            <person name="Silar P."/>
            <person name="Natvig D."/>
            <person name="Lalanne C."/>
            <person name="Gautier V."/>
            <person name="Ament-Velasquez S.L."/>
            <person name="Kruys A."/>
            <person name="Hutchinson M.I."/>
            <person name="Powell A.J."/>
            <person name="Barry K."/>
            <person name="Miller A.N."/>
            <person name="Grigoriev I.V."/>
            <person name="Debuchy R."/>
            <person name="Gladieux P."/>
            <person name="Thoren M.H."/>
            <person name="Johannesson H."/>
        </authorList>
    </citation>
    <scope>NUCLEOTIDE SEQUENCE</scope>
    <source>
        <strain evidence="12">PSN293</strain>
    </source>
</reference>
<comment type="cofactor">
    <cofactor evidence="1">
        <name>Mn(2+)</name>
        <dbReference type="ChEBI" id="CHEBI:29035"/>
    </cofactor>
</comment>
<sequence length="487" mass="54630">MVSIRVRGFLPLLSLRGANPIRSPIALSPRHHDAACVHRRTEQRCRSSIAPIAAWQASWSEKQLKQALSEAQLTKEGVPILRLVPHVYDERCSDWVSTSPRREETPTRLRADEVIKVVSWNLKGWPDVGTTARTAAAMSHLCDRFGSSPGHLAIMLQEVTPPVIQALKNHAWVQKNFIISHISLPITAAVNRRYCNMMVLSRTLPVEDIFRVPFNATTFCRDTLVADLRVAARVETTNPQQQDLLRVCTTHLSPRSPDPDPVLYRLSQLRQVAEILRGKIHPPDTKEKNQNVIGGIVAGDMACKAMSEHEFHKTPEVDLKDVWDDVPSPPAPHTRRVSRVTLGRYRGHTFGYQSNPAYHPYHARHDKFFYTGLVETVPLVNEAEDIVGNFGRLGLGLKTEAEVWERRAEGEDRKSEKVSVPSYIGHEKVLRASSLGKEHGCTKVKAEIWASDHFAITVGVRLARRGMSSEGEQSDKAHTDDAKQDVD</sequence>
<evidence type="ECO:0000256" key="11">
    <source>
        <dbReference type="SAM" id="MobiDB-lite"/>
    </source>
</evidence>
<comment type="cofactor">
    <cofactor evidence="2">
        <name>Mg(2+)</name>
        <dbReference type="ChEBI" id="CHEBI:18420"/>
    </cofactor>
</comment>
<dbReference type="InterPro" id="IPR036691">
    <property type="entry name" value="Endo/exonu/phosph_ase_sf"/>
</dbReference>
<keyword evidence="13" id="KW-1185">Reference proteome</keyword>
<dbReference type="InterPro" id="IPR051547">
    <property type="entry name" value="TDP2-like"/>
</dbReference>
<dbReference type="GO" id="GO:0003697">
    <property type="term" value="F:single-stranded DNA binding"/>
    <property type="evidence" value="ECO:0007669"/>
    <property type="project" value="TreeGrafter"/>
</dbReference>